<feature type="transmembrane region" description="Helical" evidence="6">
    <location>
        <begin position="327"/>
        <end position="349"/>
    </location>
</feature>
<feature type="transmembrane region" description="Helical" evidence="6">
    <location>
        <begin position="287"/>
        <end position="306"/>
    </location>
</feature>
<feature type="transmembrane region" description="Helical" evidence="6">
    <location>
        <begin position="361"/>
        <end position="380"/>
    </location>
</feature>
<dbReference type="EMBL" id="DXBE01000031">
    <property type="protein sequence ID" value="HIZ69043.1"/>
    <property type="molecule type" value="Genomic_DNA"/>
</dbReference>
<evidence type="ECO:0000313" key="8">
    <source>
        <dbReference type="Proteomes" id="UP000824055"/>
    </source>
</evidence>
<evidence type="ECO:0000256" key="3">
    <source>
        <dbReference type="ARBA" id="ARBA00022692"/>
    </source>
</evidence>
<reference evidence="7" key="1">
    <citation type="journal article" date="2021" name="PeerJ">
        <title>Extensive microbial diversity within the chicken gut microbiome revealed by metagenomics and culture.</title>
        <authorList>
            <person name="Gilroy R."/>
            <person name="Ravi A."/>
            <person name="Getino M."/>
            <person name="Pursley I."/>
            <person name="Horton D.L."/>
            <person name="Alikhan N.F."/>
            <person name="Baker D."/>
            <person name="Gharbi K."/>
            <person name="Hall N."/>
            <person name="Watson M."/>
            <person name="Adriaenssens E.M."/>
            <person name="Foster-Nyarko E."/>
            <person name="Jarju S."/>
            <person name="Secka A."/>
            <person name="Antonio M."/>
            <person name="Oren A."/>
            <person name="Chaudhuri R.R."/>
            <person name="La Ragione R."/>
            <person name="Hildebrand F."/>
            <person name="Pallen M.J."/>
        </authorList>
    </citation>
    <scope>NUCLEOTIDE SEQUENCE</scope>
    <source>
        <strain evidence="7">ChiHecec3B27-8219</strain>
    </source>
</reference>
<gene>
    <name evidence="7" type="ORF">H9966_04035</name>
</gene>
<proteinExistence type="predicted"/>
<dbReference type="PANTHER" id="PTHR30250">
    <property type="entry name" value="PST FAMILY PREDICTED COLANIC ACID TRANSPORTER"/>
    <property type="match status" value="1"/>
</dbReference>
<feature type="transmembrane region" description="Helical" evidence="6">
    <location>
        <begin position="392"/>
        <end position="409"/>
    </location>
</feature>
<keyword evidence="3 6" id="KW-0812">Transmembrane</keyword>
<feature type="transmembrane region" description="Helical" evidence="6">
    <location>
        <begin position="174"/>
        <end position="195"/>
    </location>
</feature>
<feature type="transmembrane region" description="Helical" evidence="6">
    <location>
        <begin position="201"/>
        <end position="222"/>
    </location>
</feature>
<comment type="subcellular location">
    <subcellularLocation>
        <location evidence="1">Cell membrane</location>
        <topology evidence="1">Multi-pass membrane protein</topology>
    </subcellularLocation>
</comment>
<evidence type="ECO:0000256" key="5">
    <source>
        <dbReference type="ARBA" id="ARBA00023136"/>
    </source>
</evidence>
<evidence type="ECO:0000256" key="6">
    <source>
        <dbReference type="SAM" id="Phobius"/>
    </source>
</evidence>
<dbReference type="Pfam" id="PF01943">
    <property type="entry name" value="Polysacc_synt"/>
    <property type="match status" value="1"/>
</dbReference>
<feature type="transmembrane region" description="Helical" evidence="6">
    <location>
        <begin position="27"/>
        <end position="47"/>
    </location>
</feature>
<evidence type="ECO:0000256" key="2">
    <source>
        <dbReference type="ARBA" id="ARBA00022475"/>
    </source>
</evidence>
<dbReference type="AlphaFoldDB" id="A0A9D2FX33"/>
<comment type="caution">
    <text evidence="7">The sequence shown here is derived from an EMBL/GenBank/DDBJ whole genome shotgun (WGS) entry which is preliminary data.</text>
</comment>
<feature type="transmembrane region" description="Helical" evidence="6">
    <location>
        <begin position="415"/>
        <end position="437"/>
    </location>
</feature>
<keyword evidence="2" id="KW-1003">Cell membrane</keyword>
<name>A0A9D2FX33_9BACT</name>
<dbReference type="InterPro" id="IPR050833">
    <property type="entry name" value="Poly_Biosynth_Transport"/>
</dbReference>
<keyword evidence="5 6" id="KW-0472">Membrane</keyword>
<feature type="transmembrane region" description="Helical" evidence="6">
    <location>
        <begin position="100"/>
        <end position="125"/>
    </location>
</feature>
<keyword evidence="4 6" id="KW-1133">Transmembrane helix</keyword>
<protein>
    <submittedName>
        <fullName evidence="7">Oligosaccharide flippase family protein</fullName>
    </submittedName>
</protein>
<dbReference type="InterPro" id="IPR002797">
    <property type="entry name" value="Polysacc_synth"/>
</dbReference>
<dbReference type="PANTHER" id="PTHR30250:SF11">
    <property type="entry name" value="O-ANTIGEN TRANSPORTER-RELATED"/>
    <property type="match status" value="1"/>
</dbReference>
<evidence type="ECO:0000313" key="7">
    <source>
        <dbReference type="EMBL" id="HIZ69043.1"/>
    </source>
</evidence>
<accession>A0A9D2FX33</accession>
<dbReference type="GO" id="GO:0005886">
    <property type="term" value="C:plasma membrane"/>
    <property type="evidence" value="ECO:0007669"/>
    <property type="project" value="UniProtKB-SubCell"/>
</dbReference>
<dbReference type="Proteomes" id="UP000824055">
    <property type="component" value="Unassembled WGS sequence"/>
</dbReference>
<reference evidence="7" key="2">
    <citation type="submission" date="2021-04" db="EMBL/GenBank/DDBJ databases">
        <authorList>
            <person name="Gilroy R."/>
        </authorList>
    </citation>
    <scope>NUCLEOTIDE SEQUENCE</scope>
    <source>
        <strain evidence="7">ChiHecec3B27-8219</strain>
    </source>
</reference>
<evidence type="ECO:0000256" key="4">
    <source>
        <dbReference type="ARBA" id="ARBA00022989"/>
    </source>
</evidence>
<feature type="transmembrane region" description="Helical" evidence="6">
    <location>
        <begin position="243"/>
        <end position="267"/>
    </location>
</feature>
<organism evidence="7 8">
    <name type="scientific">Candidatus Prevotella avicola</name>
    <dbReference type="NCBI Taxonomy" id="2838738"/>
    <lineage>
        <taxon>Bacteria</taxon>
        <taxon>Pseudomonadati</taxon>
        <taxon>Bacteroidota</taxon>
        <taxon>Bacteroidia</taxon>
        <taxon>Bacteroidales</taxon>
        <taxon>Prevotellaceae</taxon>
        <taxon>Prevotella</taxon>
    </lineage>
</organism>
<feature type="transmembrane region" description="Helical" evidence="6">
    <location>
        <begin position="145"/>
        <end position="162"/>
    </location>
</feature>
<feature type="transmembrane region" description="Helical" evidence="6">
    <location>
        <begin position="59"/>
        <end position="79"/>
    </location>
</feature>
<sequence length="450" mass="49792">MSLNPFDDKATEEQRSQSRSRLIKRNVLFAFCLRGWSGIVYLSLIAVTLKCLGIYENGIWLAISSVIVWIDTMDLGLGNGMRNILASTIALGDNERARQVVSTTFFMLALIVIPLAVLFLSLANGVDMYALLNVDAKRVTDLREVLNVTIAMVCVNFVFKLVGNVYMALQLPAINTALVTGGQTLGLILTLAVYLSGHSSLMLITLANTMAPLAVYTLAYGITFHKLYPQLRPSIRFFRREALTHLFSLGIKFFIMQVAGLIIFATSNILISHLFSPSEVTNYQVAFRYYSILTLFFTIIATPFWSATTDAFAHGELAWIEKSIKNIMKVIGLVAIGAIGMTAIAQYAYTIWVGDEVSVSLSTNVLMALYTLLIIFSLAYSTILNGMGKLRLQIIFTVIAAIVFIPYALLFHKPLGMNGVIVAMILANLPGAIVNAWQYRYVMKKARQTQ</sequence>
<evidence type="ECO:0000256" key="1">
    <source>
        <dbReference type="ARBA" id="ARBA00004651"/>
    </source>
</evidence>